<comment type="caution">
    <text evidence="6">The sequence shown here is derived from an EMBL/GenBank/DDBJ whole genome shotgun (WGS) entry which is preliminary data.</text>
</comment>
<dbReference type="EMBL" id="SLWK01000007">
    <property type="protein sequence ID" value="TCO07723.1"/>
    <property type="molecule type" value="Genomic_DNA"/>
</dbReference>
<evidence type="ECO:0000256" key="1">
    <source>
        <dbReference type="ARBA" id="ARBA00022722"/>
    </source>
</evidence>
<proteinExistence type="inferred from homology"/>
<dbReference type="GO" id="GO:0006260">
    <property type="term" value="P:DNA replication"/>
    <property type="evidence" value="ECO:0007669"/>
    <property type="project" value="UniProtKB-KW"/>
</dbReference>
<dbReference type="OrthoDB" id="9773856at2"/>
<dbReference type="RefSeq" id="WP_132434043.1">
    <property type="nucleotide sequence ID" value="NZ_SLWK01000007.1"/>
</dbReference>
<dbReference type="CDD" id="cd00840">
    <property type="entry name" value="MPP_Mre11_N"/>
    <property type="match status" value="1"/>
</dbReference>
<evidence type="ECO:0000313" key="7">
    <source>
        <dbReference type="Proteomes" id="UP000295221"/>
    </source>
</evidence>
<evidence type="ECO:0000256" key="4">
    <source>
        <dbReference type="RuleBase" id="RU363069"/>
    </source>
</evidence>
<comment type="subunit">
    <text evidence="4">Heterodimer of SbcC and SbcD.</text>
</comment>
<dbReference type="InterPro" id="IPR004593">
    <property type="entry name" value="SbcD"/>
</dbReference>
<gene>
    <name evidence="4" type="primary">sbcD</name>
    <name evidence="6" type="ORF">EV194_107107</name>
</gene>
<dbReference type="GO" id="GO:0008408">
    <property type="term" value="F:3'-5' exonuclease activity"/>
    <property type="evidence" value="ECO:0007669"/>
    <property type="project" value="InterPro"/>
</dbReference>
<comment type="function">
    <text evidence="4">SbcCD cleaves DNA hairpin structures. These structures can inhibit DNA replication and are intermediates in certain DNA recombination reactions. The complex acts as a 3'-&gt;5' double strand exonuclease that can open hairpins. It also has a 5' single-strand endonuclease activity.</text>
</comment>
<dbReference type="InterPro" id="IPR050535">
    <property type="entry name" value="DNA_Repair-Maintenance_Comp"/>
</dbReference>
<accession>A0A4R2GIJ8</accession>
<keyword evidence="4" id="KW-0235">DNA replication</keyword>
<name>A0A4R2GIJ8_9BACT</name>
<evidence type="ECO:0000256" key="3">
    <source>
        <dbReference type="ARBA" id="ARBA00022839"/>
    </source>
</evidence>
<keyword evidence="3 4" id="KW-0269">Exonuclease</keyword>
<dbReference type="Proteomes" id="UP000295221">
    <property type="component" value="Unassembled WGS sequence"/>
</dbReference>
<evidence type="ECO:0000313" key="6">
    <source>
        <dbReference type="EMBL" id="TCO07723.1"/>
    </source>
</evidence>
<organism evidence="6 7">
    <name type="scientific">Natronoflexus pectinivorans</name>
    <dbReference type="NCBI Taxonomy" id="682526"/>
    <lineage>
        <taxon>Bacteria</taxon>
        <taxon>Pseudomonadati</taxon>
        <taxon>Bacteroidota</taxon>
        <taxon>Bacteroidia</taxon>
        <taxon>Marinilabiliales</taxon>
        <taxon>Marinilabiliaceae</taxon>
        <taxon>Natronoflexus</taxon>
    </lineage>
</organism>
<dbReference type="PANTHER" id="PTHR30337:SF0">
    <property type="entry name" value="NUCLEASE SBCCD SUBUNIT D"/>
    <property type="match status" value="1"/>
</dbReference>
<dbReference type="InterPro" id="IPR029052">
    <property type="entry name" value="Metallo-depent_PP-like"/>
</dbReference>
<dbReference type="GO" id="GO:0006310">
    <property type="term" value="P:DNA recombination"/>
    <property type="evidence" value="ECO:0007669"/>
    <property type="project" value="UniProtKB-KW"/>
</dbReference>
<feature type="domain" description="Calcineurin-like phosphoesterase" evidence="5">
    <location>
        <begin position="1"/>
        <end position="112"/>
    </location>
</feature>
<keyword evidence="7" id="KW-1185">Reference proteome</keyword>
<reference evidence="6 7" key="1">
    <citation type="submission" date="2019-03" db="EMBL/GenBank/DDBJ databases">
        <title>Genomic Encyclopedia of Type Strains, Phase IV (KMG-IV): sequencing the most valuable type-strain genomes for metagenomic binning, comparative biology and taxonomic classification.</title>
        <authorList>
            <person name="Goeker M."/>
        </authorList>
    </citation>
    <scope>NUCLEOTIDE SEQUENCE [LARGE SCALE GENOMIC DNA]</scope>
    <source>
        <strain evidence="6 7">DSM 24179</strain>
    </source>
</reference>
<dbReference type="Gene3D" id="3.60.21.10">
    <property type="match status" value="1"/>
</dbReference>
<keyword evidence="4" id="KW-0255">Endonuclease</keyword>
<dbReference type="GO" id="GO:0004519">
    <property type="term" value="F:endonuclease activity"/>
    <property type="evidence" value="ECO:0007669"/>
    <property type="project" value="UniProtKB-KW"/>
</dbReference>
<protein>
    <recommendedName>
        <fullName evidence="4">Nuclease SbcCD subunit D</fullName>
    </recommendedName>
</protein>
<dbReference type="SUPFAM" id="SSF56300">
    <property type="entry name" value="Metallo-dependent phosphatases"/>
    <property type="match status" value="1"/>
</dbReference>
<sequence length="410" mass="46177">MRFLHTSDWHLGKRLERFSRIEEQREVLEEICEIAEKEKVDAVLIAGDLFDAFNPSSEAVELFYRMLKIMAENGKRAVIAIAGNHDSPERIEAPDPLARECGIIFAGMPDSQVTPFSLESGLRVLSSDPGFLEMELPGYDYPLRLLLTPYANELRLKTMLAVDNKESDLREILKSRWESIIQGHPHQTGVNVLMTHLFVMNKGEEKPQEPDDEKPILYVGGAQPVFSSDFPEGLHYVALGHLHRPHQTGGGKCPVVYSGSPLAYSFAETNQQKKVYIIDAEPGKAAEVKTVDLKSGYKLISVKFDNEDAALEWLRDNQELYVELTLVSNTYITADTRRKLFAAHPRIVTLIPEVESGRESDSGNNAISIDLTKSTEELFVDFFKEKKGQAPNGRVLDLFRELMGSEKRLN</sequence>
<evidence type="ECO:0000256" key="2">
    <source>
        <dbReference type="ARBA" id="ARBA00022801"/>
    </source>
</evidence>
<comment type="similarity">
    <text evidence="4">Belongs to the SbcD family.</text>
</comment>
<dbReference type="InterPro" id="IPR041796">
    <property type="entry name" value="Mre11_N"/>
</dbReference>
<keyword evidence="1 4" id="KW-0540">Nuclease</keyword>
<dbReference type="NCBIfam" id="TIGR00619">
    <property type="entry name" value="sbcd"/>
    <property type="match status" value="1"/>
</dbReference>
<keyword evidence="2 4" id="KW-0378">Hydrolase</keyword>
<keyword evidence="4" id="KW-0233">DNA recombination</keyword>
<evidence type="ECO:0000259" key="5">
    <source>
        <dbReference type="Pfam" id="PF00149"/>
    </source>
</evidence>
<dbReference type="PANTHER" id="PTHR30337">
    <property type="entry name" value="COMPONENT OF ATP-DEPENDENT DSDNA EXONUCLEASE"/>
    <property type="match status" value="1"/>
</dbReference>
<dbReference type="Pfam" id="PF00149">
    <property type="entry name" value="Metallophos"/>
    <property type="match status" value="1"/>
</dbReference>
<dbReference type="InterPro" id="IPR004843">
    <property type="entry name" value="Calcineurin-like_PHP"/>
</dbReference>
<dbReference type="AlphaFoldDB" id="A0A4R2GIJ8"/>